<gene>
    <name evidence="1" type="ORF">LCGC14_2364520</name>
</gene>
<evidence type="ECO:0000313" key="1">
    <source>
        <dbReference type="EMBL" id="KKL44555.1"/>
    </source>
</evidence>
<comment type="caution">
    <text evidence="1">The sequence shown here is derived from an EMBL/GenBank/DDBJ whole genome shotgun (WGS) entry which is preliminary data.</text>
</comment>
<organism evidence="1">
    <name type="scientific">marine sediment metagenome</name>
    <dbReference type="NCBI Taxonomy" id="412755"/>
    <lineage>
        <taxon>unclassified sequences</taxon>
        <taxon>metagenomes</taxon>
        <taxon>ecological metagenomes</taxon>
    </lineage>
</organism>
<reference evidence="1" key="1">
    <citation type="journal article" date="2015" name="Nature">
        <title>Complex archaea that bridge the gap between prokaryotes and eukaryotes.</title>
        <authorList>
            <person name="Spang A."/>
            <person name="Saw J.H."/>
            <person name="Jorgensen S.L."/>
            <person name="Zaremba-Niedzwiedzka K."/>
            <person name="Martijn J."/>
            <person name="Lind A.E."/>
            <person name="van Eijk R."/>
            <person name="Schleper C."/>
            <person name="Guy L."/>
            <person name="Ettema T.J."/>
        </authorList>
    </citation>
    <scope>NUCLEOTIDE SEQUENCE</scope>
</reference>
<protein>
    <submittedName>
        <fullName evidence="1">Uncharacterized protein</fullName>
    </submittedName>
</protein>
<name>A0A0F9EI35_9ZZZZ</name>
<feature type="non-terminal residue" evidence="1">
    <location>
        <position position="1"/>
    </location>
</feature>
<dbReference type="EMBL" id="LAZR01034715">
    <property type="protein sequence ID" value="KKL44555.1"/>
    <property type="molecule type" value="Genomic_DNA"/>
</dbReference>
<dbReference type="AlphaFoldDB" id="A0A0F9EI35"/>
<sequence>DVARQYLKQYGNRQAAMEAATRDGYSE</sequence>
<accession>A0A0F9EI35</accession>
<proteinExistence type="predicted"/>